<accession>A0A6J6HV80</accession>
<dbReference type="InterPro" id="IPR017459">
    <property type="entry name" value="Glycosyl_Trfase_fam3_N_dom"/>
</dbReference>
<organism evidence="10">
    <name type="scientific">freshwater metagenome</name>
    <dbReference type="NCBI Taxonomy" id="449393"/>
    <lineage>
        <taxon>unclassified sequences</taxon>
        <taxon>metagenomes</taxon>
        <taxon>ecological metagenomes</taxon>
    </lineage>
</organism>
<keyword evidence="7" id="KW-0057">Aromatic amino acid biosynthesis</keyword>
<dbReference type="GO" id="GO:0004048">
    <property type="term" value="F:anthranilate phosphoribosyltransferase activity"/>
    <property type="evidence" value="ECO:0007669"/>
    <property type="project" value="UniProtKB-EC"/>
</dbReference>
<sequence>MALSQAFVGWPTILAQLLERRDLGAELAESAITEILNGVATPSQMTAFIVALRAKGETTEELEGMLRAVRAAGSRVHLEPALAASTIDIVGTGGDKSNSVNVSTMSALVVAGAGAPVCKHGNRAASSKCGAADLLEAAGVAIELDPAGVQASVEEAGFGFCLAARFHPAFRYTAPSRREIGVPTAFNLLGPMANPAPISNMLVGVAMPNMMDRMADALASRGVTSAWVVHGHGGLDELAVSGPNTVFELHEGQVHTFEVNAKDFGIAVSTLDDIRGGEPSDNLAILRDTFEGKPGPVRDIVTFNAGCALYVAGIAGDVSDGIERARASIDSGSASSILENVIAVTNREVTRMETQP</sequence>
<evidence type="ECO:0000256" key="2">
    <source>
        <dbReference type="ARBA" id="ARBA00011948"/>
    </source>
</evidence>
<evidence type="ECO:0000259" key="9">
    <source>
        <dbReference type="Pfam" id="PF02885"/>
    </source>
</evidence>
<dbReference type="Pfam" id="PF00591">
    <property type="entry name" value="Glycos_transf_3"/>
    <property type="match status" value="1"/>
</dbReference>
<dbReference type="InterPro" id="IPR035902">
    <property type="entry name" value="Nuc_phospho_transferase"/>
</dbReference>
<proteinExistence type="inferred from homology"/>
<dbReference type="EC" id="2.4.2.18" evidence="2"/>
<gene>
    <name evidence="10" type="ORF">UFOPK1874_00828</name>
</gene>
<dbReference type="PANTHER" id="PTHR43285">
    <property type="entry name" value="ANTHRANILATE PHOSPHORIBOSYLTRANSFERASE"/>
    <property type="match status" value="1"/>
</dbReference>
<reference evidence="10" key="1">
    <citation type="submission" date="2020-05" db="EMBL/GenBank/DDBJ databases">
        <authorList>
            <person name="Chiriac C."/>
            <person name="Salcher M."/>
            <person name="Ghai R."/>
            <person name="Kavagutti S V."/>
        </authorList>
    </citation>
    <scope>NUCLEOTIDE SEQUENCE</scope>
</reference>
<dbReference type="NCBIfam" id="TIGR01245">
    <property type="entry name" value="trpD"/>
    <property type="match status" value="1"/>
</dbReference>
<evidence type="ECO:0000256" key="1">
    <source>
        <dbReference type="ARBA" id="ARBA00004907"/>
    </source>
</evidence>
<keyword evidence="3" id="KW-0028">Amino-acid biosynthesis</keyword>
<dbReference type="Gene3D" id="3.40.1030.10">
    <property type="entry name" value="Nucleoside phosphorylase/phosphoribosyltransferase catalytic domain"/>
    <property type="match status" value="1"/>
</dbReference>
<protein>
    <recommendedName>
        <fullName evidence="2">anthranilate phosphoribosyltransferase</fullName>
        <ecNumber evidence="2">2.4.2.18</ecNumber>
    </recommendedName>
</protein>
<keyword evidence="4" id="KW-0328">Glycosyltransferase</keyword>
<feature type="domain" description="Glycosyl transferase family 3 N-terminal" evidence="9">
    <location>
        <begin position="12"/>
        <end position="73"/>
    </location>
</feature>
<evidence type="ECO:0000256" key="3">
    <source>
        <dbReference type="ARBA" id="ARBA00022605"/>
    </source>
</evidence>
<dbReference type="SUPFAM" id="SSF52418">
    <property type="entry name" value="Nucleoside phosphorylase/phosphoribosyltransferase catalytic domain"/>
    <property type="match status" value="1"/>
</dbReference>
<dbReference type="Gene3D" id="1.20.970.10">
    <property type="entry name" value="Transferase, Pyrimidine Nucleoside Phosphorylase, Chain C"/>
    <property type="match status" value="1"/>
</dbReference>
<name>A0A6J6HV80_9ZZZZ</name>
<keyword evidence="5" id="KW-0808">Transferase</keyword>
<dbReference type="InterPro" id="IPR036320">
    <property type="entry name" value="Glycosyl_Trfase_fam3_N_dom_sf"/>
</dbReference>
<evidence type="ECO:0000256" key="5">
    <source>
        <dbReference type="ARBA" id="ARBA00022679"/>
    </source>
</evidence>
<dbReference type="PANTHER" id="PTHR43285:SF2">
    <property type="entry name" value="ANTHRANILATE PHOSPHORIBOSYLTRANSFERASE"/>
    <property type="match status" value="1"/>
</dbReference>
<comment type="pathway">
    <text evidence="1">Amino-acid biosynthesis; L-tryptophan biosynthesis; L-tryptophan from chorismate: step 2/5.</text>
</comment>
<dbReference type="GO" id="GO:0000162">
    <property type="term" value="P:L-tryptophan biosynthetic process"/>
    <property type="evidence" value="ECO:0007669"/>
    <property type="project" value="UniProtKB-KW"/>
</dbReference>
<keyword evidence="6" id="KW-0822">Tryptophan biosynthesis</keyword>
<evidence type="ECO:0000313" key="10">
    <source>
        <dbReference type="EMBL" id="CAB4617802.1"/>
    </source>
</evidence>
<dbReference type="InterPro" id="IPR000312">
    <property type="entry name" value="Glycosyl_Trfase_fam3"/>
</dbReference>
<dbReference type="GO" id="GO:0005829">
    <property type="term" value="C:cytosol"/>
    <property type="evidence" value="ECO:0007669"/>
    <property type="project" value="TreeGrafter"/>
</dbReference>
<dbReference type="SUPFAM" id="SSF47648">
    <property type="entry name" value="Nucleoside phosphorylase/phosphoribosyltransferase N-terminal domain"/>
    <property type="match status" value="1"/>
</dbReference>
<dbReference type="EMBL" id="CAEZUX010000092">
    <property type="protein sequence ID" value="CAB4617802.1"/>
    <property type="molecule type" value="Genomic_DNA"/>
</dbReference>
<evidence type="ECO:0000256" key="6">
    <source>
        <dbReference type="ARBA" id="ARBA00022822"/>
    </source>
</evidence>
<evidence type="ECO:0000256" key="7">
    <source>
        <dbReference type="ARBA" id="ARBA00023141"/>
    </source>
</evidence>
<dbReference type="HAMAP" id="MF_00211">
    <property type="entry name" value="TrpD"/>
    <property type="match status" value="1"/>
</dbReference>
<dbReference type="AlphaFoldDB" id="A0A6J6HV80"/>
<evidence type="ECO:0000256" key="4">
    <source>
        <dbReference type="ARBA" id="ARBA00022676"/>
    </source>
</evidence>
<dbReference type="Pfam" id="PF02885">
    <property type="entry name" value="Glycos_trans_3N"/>
    <property type="match status" value="1"/>
</dbReference>
<feature type="domain" description="Glycosyl transferase family 3" evidence="8">
    <location>
        <begin position="85"/>
        <end position="334"/>
    </location>
</feature>
<evidence type="ECO:0000259" key="8">
    <source>
        <dbReference type="Pfam" id="PF00591"/>
    </source>
</evidence>
<dbReference type="FunFam" id="3.40.1030.10:FF:000002">
    <property type="entry name" value="Anthranilate phosphoribosyltransferase"/>
    <property type="match status" value="1"/>
</dbReference>
<dbReference type="InterPro" id="IPR005940">
    <property type="entry name" value="Anthranilate_Pribosyl_Tfrase"/>
</dbReference>